<gene>
    <name evidence="1" type="ORF">SNE40_011196</name>
</gene>
<organism evidence="1 2">
    <name type="scientific">Patella caerulea</name>
    <name type="common">Rayed Mediterranean limpet</name>
    <dbReference type="NCBI Taxonomy" id="87958"/>
    <lineage>
        <taxon>Eukaryota</taxon>
        <taxon>Metazoa</taxon>
        <taxon>Spiralia</taxon>
        <taxon>Lophotrochozoa</taxon>
        <taxon>Mollusca</taxon>
        <taxon>Gastropoda</taxon>
        <taxon>Patellogastropoda</taxon>
        <taxon>Patelloidea</taxon>
        <taxon>Patellidae</taxon>
        <taxon>Patella</taxon>
    </lineage>
</organism>
<protein>
    <submittedName>
        <fullName evidence="1">Uncharacterized protein</fullName>
    </submittedName>
</protein>
<comment type="caution">
    <text evidence="1">The sequence shown here is derived from an EMBL/GenBank/DDBJ whole genome shotgun (WGS) entry which is preliminary data.</text>
</comment>
<evidence type="ECO:0000313" key="1">
    <source>
        <dbReference type="EMBL" id="KAK6178669.1"/>
    </source>
</evidence>
<sequence length="143" mass="15967">MKSKKEKKPKVEPIEEVTESNVIHIETEYDISDLLNAHMTQTNADGSQTIISSNNLQSIEQILQAASENPSSIEYISTQEIEENRVYDEHQTIINIGDLKVENAVNENIVYTIDDNIGAVESIPASDLGILAETAQQYLIFKC</sequence>
<proteinExistence type="predicted"/>
<reference evidence="1 2" key="1">
    <citation type="submission" date="2024-01" db="EMBL/GenBank/DDBJ databases">
        <title>The genome of the rayed Mediterranean limpet Patella caerulea (Linnaeus, 1758).</title>
        <authorList>
            <person name="Anh-Thu Weber A."/>
            <person name="Halstead-Nussloch G."/>
        </authorList>
    </citation>
    <scope>NUCLEOTIDE SEQUENCE [LARGE SCALE GENOMIC DNA]</scope>
    <source>
        <strain evidence="1">AATW-2023a</strain>
        <tissue evidence="1">Whole specimen</tissue>
    </source>
</reference>
<keyword evidence="2" id="KW-1185">Reference proteome</keyword>
<dbReference type="AlphaFoldDB" id="A0AAN8JPC2"/>
<dbReference type="Proteomes" id="UP001347796">
    <property type="component" value="Unassembled WGS sequence"/>
</dbReference>
<accession>A0AAN8JPC2</accession>
<dbReference type="EMBL" id="JAZGQO010000008">
    <property type="protein sequence ID" value="KAK6178669.1"/>
    <property type="molecule type" value="Genomic_DNA"/>
</dbReference>
<evidence type="ECO:0000313" key="2">
    <source>
        <dbReference type="Proteomes" id="UP001347796"/>
    </source>
</evidence>
<name>A0AAN8JPC2_PATCE</name>